<name>A0A7W7RA52_KITKI</name>
<gene>
    <name evidence="1" type="ORF">FHR34_007357</name>
</gene>
<dbReference type="AlphaFoldDB" id="A0A7W7RA52"/>
<protein>
    <submittedName>
        <fullName evidence="1">Uncharacterized protein</fullName>
    </submittedName>
</protein>
<comment type="caution">
    <text evidence="1">The sequence shown here is derived from an EMBL/GenBank/DDBJ whole genome shotgun (WGS) entry which is preliminary data.</text>
</comment>
<organism evidence="1 2">
    <name type="scientific">Kitasatospora kifunensis</name>
    <name type="common">Streptomyces kifunensis</name>
    <dbReference type="NCBI Taxonomy" id="58351"/>
    <lineage>
        <taxon>Bacteria</taxon>
        <taxon>Bacillati</taxon>
        <taxon>Actinomycetota</taxon>
        <taxon>Actinomycetes</taxon>
        <taxon>Kitasatosporales</taxon>
        <taxon>Streptomycetaceae</taxon>
        <taxon>Kitasatospora</taxon>
    </lineage>
</organism>
<evidence type="ECO:0000313" key="2">
    <source>
        <dbReference type="Proteomes" id="UP000540506"/>
    </source>
</evidence>
<dbReference type="EMBL" id="JACHJV010000002">
    <property type="protein sequence ID" value="MBB4928262.1"/>
    <property type="molecule type" value="Genomic_DNA"/>
</dbReference>
<dbReference type="Proteomes" id="UP000540506">
    <property type="component" value="Unassembled WGS sequence"/>
</dbReference>
<evidence type="ECO:0000313" key="1">
    <source>
        <dbReference type="EMBL" id="MBB4928262.1"/>
    </source>
</evidence>
<accession>A0A7W7RA52</accession>
<sequence length="37" mass="4056">MGGIDSARATSTIEQLRGQLTGHQHIPTVRDFLDYVA</sequence>
<reference evidence="1 2" key="1">
    <citation type="submission" date="2020-08" db="EMBL/GenBank/DDBJ databases">
        <title>Sequencing the genomes of 1000 actinobacteria strains.</title>
        <authorList>
            <person name="Klenk H.-P."/>
        </authorList>
    </citation>
    <scope>NUCLEOTIDE SEQUENCE [LARGE SCALE GENOMIC DNA]</scope>
    <source>
        <strain evidence="1 2">DSM 41654</strain>
    </source>
</reference>
<keyword evidence="2" id="KW-1185">Reference proteome</keyword>
<proteinExistence type="predicted"/>